<name>A0A0B2SG16_GLYSO</name>
<dbReference type="AlphaFoldDB" id="A0A0B2SG16"/>
<reference evidence="1" key="1">
    <citation type="submission" date="2014-07" db="EMBL/GenBank/DDBJ databases">
        <title>Identification of a novel salt tolerance gene in wild soybean by whole-genome sequencing.</title>
        <authorList>
            <person name="Lam H.-M."/>
            <person name="Qi X."/>
            <person name="Li M.-W."/>
            <person name="Liu X."/>
            <person name="Xie M."/>
            <person name="Ni M."/>
            <person name="Xu X."/>
        </authorList>
    </citation>
    <scope>NUCLEOTIDE SEQUENCE [LARGE SCALE GENOMIC DNA]</scope>
    <source>
        <tissue evidence="1">Root</tissue>
    </source>
</reference>
<protein>
    <submittedName>
        <fullName evidence="1">Uncharacterized protein</fullName>
    </submittedName>
</protein>
<gene>
    <name evidence="1" type="ORF">glysoja_041900</name>
</gene>
<organism evidence="1">
    <name type="scientific">Glycine soja</name>
    <name type="common">Wild soybean</name>
    <dbReference type="NCBI Taxonomy" id="3848"/>
    <lineage>
        <taxon>Eukaryota</taxon>
        <taxon>Viridiplantae</taxon>
        <taxon>Streptophyta</taxon>
        <taxon>Embryophyta</taxon>
        <taxon>Tracheophyta</taxon>
        <taxon>Spermatophyta</taxon>
        <taxon>Magnoliopsida</taxon>
        <taxon>eudicotyledons</taxon>
        <taxon>Gunneridae</taxon>
        <taxon>Pentapetalae</taxon>
        <taxon>rosids</taxon>
        <taxon>fabids</taxon>
        <taxon>Fabales</taxon>
        <taxon>Fabaceae</taxon>
        <taxon>Papilionoideae</taxon>
        <taxon>50 kb inversion clade</taxon>
        <taxon>NPAAA clade</taxon>
        <taxon>indigoferoid/millettioid clade</taxon>
        <taxon>Phaseoleae</taxon>
        <taxon>Glycine</taxon>
        <taxon>Glycine subgen. Soja</taxon>
    </lineage>
</organism>
<proteinExistence type="predicted"/>
<evidence type="ECO:0000313" key="1">
    <source>
        <dbReference type="EMBL" id="KHN43990.1"/>
    </source>
</evidence>
<sequence length="64" mass="7037">MLLKSSLSEPYWLNEANSLSEEASLLSKRKTLENVKSESCPLSVQPTHPAKPLSLLTLSVSKPQ</sequence>
<dbReference type="Proteomes" id="UP000053555">
    <property type="component" value="Unassembled WGS sequence"/>
</dbReference>
<dbReference type="EMBL" id="KN643514">
    <property type="protein sequence ID" value="KHN43990.1"/>
    <property type="molecule type" value="Genomic_DNA"/>
</dbReference>
<accession>A0A0B2SG16</accession>